<sequence>MKVIVISKKAVAKSMIVMFIFLFSILYAATGRYELLNVFLNTQRELPIYCVETDEKKIAITFDAAWGNEYTDEILDILEKNGVRATFFLVGSWVDKYPETVKKIFEKGHEIGNHSTTHPHFSQITPDKMKEEIFKTSDKIKRITGKGTNLFRPPFGDYNSLVVKTVKETGHFCIQWDVDSIDWKDPGEDVIYSRVVSRVTNGSIILFHNYAKQTPKVLDGILKELKRKGYEFVTVSELIYKENYYIDHTGRQKPIKNN</sequence>
<dbReference type="STRING" id="857293.CAAU_0467"/>
<dbReference type="InterPro" id="IPR011330">
    <property type="entry name" value="Glyco_hydro/deAcase_b/a-brl"/>
</dbReference>
<keyword evidence="3" id="KW-1185">Reference proteome</keyword>
<dbReference type="GO" id="GO:0016810">
    <property type="term" value="F:hydrolase activity, acting on carbon-nitrogen (but not peptide) bonds"/>
    <property type="evidence" value="ECO:0007669"/>
    <property type="project" value="InterPro"/>
</dbReference>
<dbReference type="RefSeq" id="WP_008907834.1">
    <property type="nucleotide sequence ID" value="NZ_CAKP01000019.1"/>
</dbReference>
<dbReference type="OrthoDB" id="9806342at2"/>
<dbReference type="SUPFAM" id="SSF88713">
    <property type="entry name" value="Glycoside hydrolase/deacetylase"/>
    <property type="match status" value="1"/>
</dbReference>
<dbReference type="InterPro" id="IPR014132">
    <property type="entry name" value="PdaB-like"/>
</dbReference>
<dbReference type="Pfam" id="PF01522">
    <property type="entry name" value="Polysacc_deac_1"/>
    <property type="match status" value="1"/>
</dbReference>
<dbReference type="Proteomes" id="UP000007652">
    <property type="component" value="Unassembled WGS sequence"/>
</dbReference>
<dbReference type="Gene3D" id="3.20.20.370">
    <property type="entry name" value="Glycoside hydrolase/deacetylase"/>
    <property type="match status" value="1"/>
</dbReference>
<comment type="caution">
    <text evidence="2">The sequence shown here is derived from an EMBL/GenBank/DDBJ whole genome shotgun (WGS) entry which is preliminary data.</text>
</comment>
<dbReference type="NCBIfam" id="TIGR02764">
    <property type="entry name" value="spore_ybaN_pdaB"/>
    <property type="match status" value="1"/>
</dbReference>
<protein>
    <submittedName>
        <fullName evidence="2">Chitooligosaccharide deacetylase</fullName>
        <ecNumber evidence="2">3.5.1.-</ecNumber>
    </submittedName>
</protein>
<dbReference type="PANTHER" id="PTHR10587">
    <property type="entry name" value="GLYCOSYL TRANSFERASE-RELATED"/>
    <property type="match status" value="1"/>
</dbReference>
<name>G0V4S6_9CLOT</name>
<organism evidence="2 3">
    <name type="scientific">Caloramator australicus RC3</name>
    <dbReference type="NCBI Taxonomy" id="857293"/>
    <lineage>
        <taxon>Bacteria</taxon>
        <taxon>Bacillati</taxon>
        <taxon>Bacillota</taxon>
        <taxon>Clostridia</taxon>
        <taxon>Eubacteriales</taxon>
        <taxon>Clostridiaceae</taxon>
        <taxon>Caloramator</taxon>
    </lineage>
</organism>
<evidence type="ECO:0000313" key="3">
    <source>
        <dbReference type="Proteomes" id="UP000007652"/>
    </source>
</evidence>
<keyword evidence="2" id="KW-0378">Hydrolase</keyword>
<dbReference type="EC" id="3.5.1.-" evidence="2"/>
<dbReference type="PANTHER" id="PTHR10587:SF128">
    <property type="entry name" value="POLYSACCHARIDE DEACETYLASE PDAB-RELATED"/>
    <property type="match status" value="1"/>
</dbReference>
<dbReference type="GO" id="GO:0005975">
    <property type="term" value="P:carbohydrate metabolic process"/>
    <property type="evidence" value="ECO:0007669"/>
    <property type="project" value="InterPro"/>
</dbReference>
<reference evidence="2 3" key="1">
    <citation type="journal article" date="2011" name="J. Bacteriol.">
        <title>Draft genome sequence of Caloramator australicus strain RC3T, a thermoanaerobe from the Great Artesian Basin of Australia.</title>
        <authorList>
            <person name="Ogg C.D."/>
            <person name="Patel B.K.C."/>
        </authorList>
    </citation>
    <scope>NUCLEOTIDE SEQUENCE [LARGE SCALE GENOMIC DNA]</scope>
    <source>
        <strain evidence="2 3">RC3</strain>
    </source>
</reference>
<proteinExistence type="predicted"/>
<evidence type="ECO:0000259" key="1">
    <source>
        <dbReference type="PROSITE" id="PS51677"/>
    </source>
</evidence>
<gene>
    <name evidence="2" type="ORF">CAAU_0467</name>
</gene>
<evidence type="ECO:0000313" key="2">
    <source>
        <dbReference type="EMBL" id="CCC58116.1"/>
    </source>
</evidence>
<dbReference type="CDD" id="cd10917">
    <property type="entry name" value="CE4_NodB_like_6s_7s"/>
    <property type="match status" value="1"/>
</dbReference>
<accession>G0V4S6</accession>
<dbReference type="eggNOG" id="COG0726">
    <property type="taxonomic scope" value="Bacteria"/>
</dbReference>
<dbReference type="GO" id="GO:0016020">
    <property type="term" value="C:membrane"/>
    <property type="evidence" value="ECO:0007669"/>
    <property type="project" value="TreeGrafter"/>
</dbReference>
<dbReference type="AlphaFoldDB" id="G0V4S6"/>
<dbReference type="InterPro" id="IPR002509">
    <property type="entry name" value="NODB_dom"/>
</dbReference>
<feature type="domain" description="NodB homology" evidence="1">
    <location>
        <begin position="56"/>
        <end position="233"/>
    </location>
</feature>
<dbReference type="EMBL" id="CAKP01000019">
    <property type="protein sequence ID" value="CCC58116.1"/>
    <property type="molecule type" value="Genomic_DNA"/>
</dbReference>
<dbReference type="InterPro" id="IPR050248">
    <property type="entry name" value="Polysacc_deacetylase_ArnD"/>
</dbReference>
<dbReference type="PROSITE" id="PS51677">
    <property type="entry name" value="NODB"/>
    <property type="match status" value="1"/>
</dbReference>